<evidence type="ECO:0000313" key="1">
    <source>
        <dbReference type="EMBL" id="KAK3755547.1"/>
    </source>
</evidence>
<sequence length="79" mass="8675">MRCTVLGSKAGAESNKGHRQGVYKMHAQQFCACSIISRAAVSIKQDLVPSIEPPWPMASVDGSQQPWRQLGKLHSIVRD</sequence>
<keyword evidence="2" id="KW-1185">Reference proteome</keyword>
<evidence type="ECO:0000313" key="2">
    <source>
        <dbReference type="Proteomes" id="UP001283361"/>
    </source>
</evidence>
<accession>A0AAE0YSS1</accession>
<comment type="caution">
    <text evidence="1">The sequence shown here is derived from an EMBL/GenBank/DDBJ whole genome shotgun (WGS) entry which is preliminary data.</text>
</comment>
<dbReference type="AlphaFoldDB" id="A0AAE0YSS1"/>
<protein>
    <submittedName>
        <fullName evidence="1">Uncharacterized protein</fullName>
    </submittedName>
</protein>
<gene>
    <name evidence="1" type="ORF">RRG08_012769</name>
</gene>
<dbReference type="EMBL" id="JAWDGP010005594">
    <property type="protein sequence ID" value="KAK3755547.1"/>
    <property type="molecule type" value="Genomic_DNA"/>
</dbReference>
<reference evidence="1" key="1">
    <citation type="journal article" date="2023" name="G3 (Bethesda)">
        <title>A reference genome for the long-term kleptoplast-retaining sea slug Elysia crispata morphotype clarki.</title>
        <authorList>
            <person name="Eastman K.E."/>
            <person name="Pendleton A.L."/>
            <person name="Shaikh M.A."/>
            <person name="Suttiyut T."/>
            <person name="Ogas R."/>
            <person name="Tomko P."/>
            <person name="Gavelis G."/>
            <person name="Widhalm J.R."/>
            <person name="Wisecaver J.H."/>
        </authorList>
    </citation>
    <scope>NUCLEOTIDE SEQUENCE</scope>
    <source>
        <strain evidence="1">ECLA1</strain>
    </source>
</reference>
<proteinExistence type="predicted"/>
<dbReference type="Proteomes" id="UP001283361">
    <property type="component" value="Unassembled WGS sequence"/>
</dbReference>
<name>A0AAE0YSS1_9GAST</name>
<organism evidence="1 2">
    <name type="scientific">Elysia crispata</name>
    <name type="common">lettuce slug</name>
    <dbReference type="NCBI Taxonomy" id="231223"/>
    <lineage>
        <taxon>Eukaryota</taxon>
        <taxon>Metazoa</taxon>
        <taxon>Spiralia</taxon>
        <taxon>Lophotrochozoa</taxon>
        <taxon>Mollusca</taxon>
        <taxon>Gastropoda</taxon>
        <taxon>Heterobranchia</taxon>
        <taxon>Euthyneura</taxon>
        <taxon>Panpulmonata</taxon>
        <taxon>Sacoglossa</taxon>
        <taxon>Placobranchoidea</taxon>
        <taxon>Plakobranchidae</taxon>
        <taxon>Elysia</taxon>
    </lineage>
</organism>